<dbReference type="EMBL" id="CAJNON010001510">
    <property type="protein sequence ID" value="CAF1468063.1"/>
    <property type="molecule type" value="Genomic_DNA"/>
</dbReference>
<gene>
    <name evidence="1" type="ORF">VCS650_LOCUS40443</name>
</gene>
<evidence type="ECO:0000313" key="2">
    <source>
        <dbReference type="Proteomes" id="UP000663891"/>
    </source>
</evidence>
<comment type="caution">
    <text evidence="1">The sequence shown here is derived from an EMBL/GenBank/DDBJ whole genome shotgun (WGS) entry which is preliminary data.</text>
</comment>
<organism evidence="1 2">
    <name type="scientific">Adineta steineri</name>
    <dbReference type="NCBI Taxonomy" id="433720"/>
    <lineage>
        <taxon>Eukaryota</taxon>
        <taxon>Metazoa</taxon>
        <taxon>Spiralia</taxon>
        <taxon>Gnathifera</taxon>
        <taxon>Rotifera</taxon>
        <taxon>Eurotatoria</taxon>
        <taxon>Bdelloidea</taxon>
        <taxon>Adinetida</taxon>
        <taxon>Adinetidae</taxon>
        <taxon>Adineta</taxon>
    </lineage>
</organism>
<protein>
    <submittedName>
        <fullName evidence="1">Uncharacterized protein</fullName>
    </submittedName>
</protein>
<dbReference type="AlphaFoldDB" id="A0A815QUF0"/>
<proteinExistence type="predicted"/>
<accession>A0A815QUF0</accession>
<evidence type="ECO:0000313" key="1">
    <source>
        <dbReference type="EMBL" id="CAF1468063.1"/>
    </source>
</evidence>
<reference evidence="1" key="1">
    <citation type="submission" date="2021-02" db="EMBL/GenBank/DDBJ databases">
        <authorList>
            <person name="Nowell W R."/>
        </authorList>
    </citation>
    <scope>NUCLEOTIDE SEQUENCE</scope>
</reference>
<dbReference type="Proteomes" id="UP000663891">
    <property type="component" value="Unassembled WGS sequence"/>
</dbReference>
<sequence length="310" mass="36034">MPSLNTFHFKRIQTMEIIEQQLNDEQLLSAHDNDDVDRIKQQYFKRLSDVLANWQVTDVRTVPGVMYQVRCGHDEFDQIDDDADGAMTYQFQRKSNATFDLCKTIPGTSGIKQQYFKRLSDVLANWQVTDVRTVPGVMYQVRCGHDESDQSIEYQINWFFDCAETIIHNHRHSFDSYCLEGEYIEKLWEIVDDADGAMTYQFHRKSNATFDLCKTIPGTLCHIKTRHHFPGNILHVDTSQFHSISSLVGSSSRVLTFLIKKNYFPASDIFALSMTPDIEVQDNETRQATDDERQVMYEKLQQLQKTSLCQ</sequence>
<name>A0A815QUF0_9BILA</name>
<dbReference type="OrthoDB" id="430319at2759"/>
<dbReference type="InterPro" id="IPR011051">
    <property type="entry name" value="RmlC_Cupin_sf"/>
</dbReference>
<dbReference type="SUPFAM" id="SSF51182">
    <property type="entry name" value="RmlC-like cupins"/>
    <property type="match status" value="1"/>
</dbReference>